<comment type="caution">
    <text evidence="2">The sequence shown here is derived from an EMBL/GenBank/DDBJ whole genome shotgun (WGS) entry which is preliminary data.</text>
</comment>
<protein>
    <submittedName>
        <fullName evidence="2">Uncharacterized protein</fullName>
    </submittedName>
</protein>
<feature type="signal peptide" evidence="1">
    <location>
        <begin position="1"/>
        <end position="22"/>
    </location>
</feature>
<sequence length="78" mass="8423">MQTLTFLTLACAAAVLLDVASAAGAAATTTVSPEEAAVVKVAKDQIAHLEQVVDAMARQLMQQQTFVEERPWMIFMQD</sequence>
<evidence type="ECO:0000256" key="1">
    <source>
        <dbReference type="SAM" id="SignalP"/>
    </source>
</evidence>
<evidence type="ECO:0000313" key="3">
    <source>
        <dbReference type="Proteomes" id="UP001283361"/>
    </source>
</evidence>
<name>A0AAE0Z4D2_9GAST</name>
<keyword evidence="3" id="KW-1185">Reference proteome</keyword>
<dbReference type="AlphaFoldDB" id="A0AAE0Z4D2"/>
<evidence type="ECO:0000313" key="2">
    <source>
        <dbReference type="EMBL" id="KAK3761891.1"/>
    </source>
</evidence>
<proteinExistence type="predicted"/>
<dbReference type="EMBL" id="JAWDGP010004813">
    <property type="protein sequence ID" value="KAK3761891.1"/>
    <property type="molecule type" value="Genomic_DNA"/>
</dbReference>
<feature type="chain" id="PRO_5042213770" evidence="1">
    <location>
        <begin position="23"/>
        <end position="78"/>
    </location>
</feature>
<dbReference type="Proteomes" id="UP001283361">
    <property type="component" value="Unassembled WGS sequence"/>
</dbReference>
<organism evidence="2 3">
    <name type="scientific">Elysia crispata</name>
    <name type="common">lettuce slug</name>
    <dbReference type="NCBI Taxonomy" id="231223"/>
    <lineage>
        <taxon>Eukaryota</taxon>
        <taxon>Metazoa</taxon>
        <taxon>Spiralia</taxon>
        <taxon>Lophotrochozoa</taxon>
        <taxon>Mollusca</taxon>
        <taxon>Gastropoda</taxon>
        <taxon>Heterobranchia</taxon>
        <taxon>Euthyneura</taxon>
        <taxon>Panpulmonata</taxon>
        <taxon>Sacoglossa</taxon>
        <taxon>Placobranchoidea</taxon>
        <taxon>Plakobranchidae</taxon>
        <taxon>Elysia</taxon>
    </lineage>
</organism>
<reference evidence="2" key="1">
    <citation type="journal article" date="2023" name="G3 (Bethesda)">
        <title>A reference genome for the long-term kleptoplast-retaining sea slug Elysia crispata morphotype clarki.</title>
        <authorList>
            <person name="Eastman K.E."/>
            <person name="Pendleton A.L."/>
            <person name="Shaikh M.A."/>
            <person name="Suttiyut T."/>
            <person name="Ogas R."/>
            <person name="Tomko P."/>
            <person name="Gavelis G."/>
            <person name="Widhalm J.R."/>
            <person name="Wisecaver J.H."/>
        </authorList>
    </citation>
    <scope>NUCLEOTIDE SEQUENCE</scope>
    <source>
        <strain evidence="2">ECLA1</strain>
    </source>
</reference>
<gene>
    <name evidence="2" type="ORF">RRG08_060625</name>
</gene>
<accession>A0AAE0Z4D2</accession>
<keyword evidence="1" id="KW-0732">Signal</keyword>